<proteinExistence type="predicted"/>
<keyword evidence="1" id="KW-0732">Signal</keyword>
<protein>
    <submittedName>
        <fullName evidence="2">Uncharacterized protein</fullName>
    </submittedName>
</protein>
<keyword evidence="3" id="KW-1185">Reference proteome</keyword>
<evidence type="ECO:0000256" key="1">
    <source>
        <dbReference type="SAM" id="SignalP"/>
    </source>
</evidence>
<evidence type="ECO:0000313" key="2">
    <source>
        <dbReference type="EMBL" id="MFC5419888.1"/>
    </source>
</evidence>
<name>A0ABW0IS67_9HYPH</name>
<reference evidence="3" key="1">
    <citation type="journal article" date="2019" name="Int. J. Syst. Evol. Microbiol.">
        <title>The Global Catalogue of Microorganisms (GCM) 10K type strain sequencing project: providing services to taxonomists for standard genome sequencing and annotation.</title>
        <authorList>
            <consortium name="The Broad Institute Genomics Platform"/>
            <consortium name="The Broad Institute Genome Sequencing Center for Infectious Disease"/>
            <person name="Wu L."/>
            <person name="Ma J."/>
        </authorList>
    </citation>
    <scope>NUCLEOTIDE SEQUENCE [LARGE SCALE GENOMIC DNA]</scope>
    <source>
        <strain evidence="3">NCAIM B.01391</strain>
    </source>
</reference>
<dbReference type="EMBL" id="JBHSLW010000010">
    <property type="protein sequence ID" value="MFC5419888.1"/>
    <property type="molecule type" value="Genomic_DNA"/>
</dbReference>
<sequence>MNRLSIAAAITLGAALVSPAFASDAKASEALPSSLAAKLDELPAAFTMTEAKRRRLMIMQHAARQQRWQERRRGYGYGYGRPGYGRPYAPPPRHGYYRRYDRW</sequence>
<comment type="caution">
    <text evidence="2">The sequence shown here is derived from an EMBL/GenBank/DDBJ whole genome shotgun (WGS) entry which is preliminary data.</text>
</comment>
<feature type="signal peptide" evidence="1">
    <location>
        <begin position="1"/>
        <end position="22"/>
    </location>
</feature>
<gene>
    <name evidence="2" type="ORF">ACFPOB_09960</name>
</gene>
<feature type="chain" id="PRO_5045338325" evidence="1">
    <location>
        <begin position="23"/>
        <end position="103"/>
    </location>
</feature>
<dbReference type="RefSeq" id="WP_377797924.1">
    <property type="nucleotide sequence ID" value="NZ_JBHSLW010000010.1"/>
</dbReference>
<accession>A0ABW0IS67</accession>
<dbReference type="Proteomes" id="UP001596053">
    <property type="component" value="Unassembled WGS sequence"/>
</dbReference>
<organism evidence="2 3">
    <name type="scientific">Bosea eneae</name>
    <dbReference type="NCBI Taxonomy" id="151454"/>
    <lineage>
        <taxon>Bacteria</taxon>
        <taxon>Pseudomonadati</taxon>
        <taxon>Pseudomonadota</taxon>
        <taxon>Alphaproteobacteria</taxon>
        <taxon>Hyphomicrobiales</taxon>
        <taxon>Boseaceae</taxon>
        <taxon>Bosea</taxon>
    </lineage>
</organism>
<evidence type="ECO:0000313" key="3">
    <source>
        <dbReference type="Proteomes" id="UP001596053"/>
    </source>
</evidence>